<feature type="domain" description="NmrA-like" evidence="3">
    <location>
        <begin position="4"/>
        <end position="281"/>
    </location>
</feature>
<reference evidence="4 5" key="1">
    <citation type="submission" date="2019-03" db="EMBL/GenBank/DDBJ databases">
        <title>Arthrobacter sp. nov., an bacterium isolated from biocrust in Mu Us Desert.</title>
        <authorList>
            <person name="Lixiong L."/>
        </authorList>
    </citation>
    <scope>NUCLEOTIDE SEQUENCE [LARGE SCALE GENOMIC DNA]</scope>
    <source>
        <strain evidence="4 5">SLN-3</strain>
    </source>
</reference>
<dbReference type="Gene3D" id="3.90.25.10">
    <property type="entry name" value="UDP-galactose 4-epimerase, domain 1"/>
    <property type="match status" value="1"/>
</dbReference>
<dbReference type="Pfam" id="PF05368">
    <property type="entry name" value="NmrA"/>
    <property type="match status" value="1"/>
</dbReference>
<evidence type="ECO:0000313" key="4">
    <source>
        <dbReference type="EMBL" id="TDK28160.1"/>
    </source>
</evidence>
<name>A0A4R5U387_9MICC</name>
<dbReference type="RefSeq" id="WP_133402567.1">
    <property type="nucleotide sequence ID" value="NZ_SMTK01000001.1"/>
</dbReference>
<sequence>MSEQKIIAVAGATGSQGGGVVRALLADPQKRFAVRALTRDPDSASAEALRQLGADVVRADFEDEQSVVAALTGVYGAFLVTNFWAHGSARRELDETAVLARAAAAANVAHVVWSTLEDTRELLPLDDARMPVLQDQYNVPHFDAKGEGNALFADAGVPTTYLNTTFYFQNFMSNMAPQRGDDGVLTLTIPFEEGRLLAGVDVTDIGRTVVAILSAGREYIGKTVSLAGDHLTGAEYASQLAEVIGEPVRFQSVPYDTFRGLGFPGAEEAGNMFQYYGDFDKEFTGARDLEWLRRFVPGLKDFRTWAAENAEALKKVA</sequence>
<keyword evidence="5" id="KW-1185">Reference proteome</keyword>
<keyword evidence="2" id="KW-0521">NADP</keyword>
<comment type="caution">
    <text evidence="4">The sequence shown here is derived from an EMBL/GenBank/DDBJ whole genome shotgun (WGS) entry which is preliminary data.</text>
</comment>
<accession>A0A4R5U387</accession>
<dbReference type="Gene3D" id="3.40.50.720">
    <property type="entry name" value="NAD(P)-binding Rossmann-like Domain"/>
    <property type="match status" value="1"/>
</dbReference>
<dbReference type="PANTHER" id="PTHR42748:SF7">
    <property type="entry name" value="NMRA LIKE REDOX SENSOR 1-RELATED"/>
    <property type="match status" value="1"/>
</dbReference>
<comment type="similarity">
    <text evidence="1">Belongs to the NmrA-type oxidoreductase family.</text>
</comment>
<dbReference type="CDD" id="cd05251">
    <property type="entry name" value="NmrA_like_SDR_a"/>
    <property type="match status" value="1"/>
</dbReference>
<dbReference type="SUPFAM" id="SSF51735">
    <property type="entry name" value="NAD(P)-binding Rossmann-fold domains"/>
    <property type="match status" value="1"/>
</dbReference>
<evidence type="ECO:0000259" key="3">
    <source>
        <dbReference type="Pfam" id="PF05368"/>
    </source>
</evidence>
<gene>
    <name evidence="4" type="ORF">E2F48_03445</name>
</gene>
<dbReference type="OrthoDB" id="5180065at2"/>
<dbReference type="InterPro" id="IPR051164">
    <property type="entry name" value="NmrA-like_oxidored"/>
</dbReference>
<dbReference type="PANTHER" id="PTHR42748">
    <property type="entry name" value="NITROGEN METABOLITE REPRESSION PROTEIN NMRA FAMILY MEMBER"/>
    <property type="match status" value="1"/>
</dbReference>
<dbReference type="InterPro" id="IPR036291">
    <property type="entry name" value="NAD(P)-bd_dom_sf"/>
</dbReference>
<organism evidence="4 5">
    <name type="scientific">Arthrobacter crusticola</name>
    <dbReference type="NCBI Taxonomy" id="2547960"/>
    <lineage>
        <taxon>Bacteria</taxon>
        <taxon>Bacillati</taxon>
        <taxon>Actinomycetota</taxon>
        <taxon>Actinomycetes</taxon>
        <taxon>Micrococcales</taxon>
        <taxon>Micrococcaceae</taxon>
        <taxon>Arthrobacter</taxon>
    </lineage>
</organism>
<evidence type="ECO:0000256" key="2">
    <source>
        <dbReference type="ARBA" id="ARBA00022857"/>
    </source>
</evidence>
<proteinExistence type="inferred from homology"/>
<dbReference type="AlphaFoldDB" id="A0A4R5U387"/>
<dbReference type="InterPro" id="IPR008030">
    <property type="entry name" value="NmrA-like"/>
</dbReference>
<evidence type="ECO:0000256" key="1">
    <source>
        <dbReference type="ARBA" id="ARBA00006328"/>
    </source>
</evidence>
<dbReference type="EMBL" id="SMTK01000001">
    <property type="protein sequence ID" value="TDK28160.1"/>
    <property type="molecule type" value="Genomic_DNA"/>
</dbReference>
<evidence type="ECO:0000313" key="5">
    <source>
        <dbReference type="Proteomes" id="UP000295411"/>
    </source>
</evidence>
<dbReference type="Proteomes" id="UP000295411">
    <property type="component" value="Unassembled WGS sequence"/>
</dbReference>
<protein>
    <submittedName>
        <fullName evidence="4">NmrA/HSCARG family protein</fullName>
    </submittedName>
</protein>